<dbReference type="InterPro" id="IPR036388">
    <property type="entry name" value="WH-like_DNA-bd_sf"/>
</dbReference>
<evidence type="ECO:0000256" key="2">
    <source>
        <dbReference type="ARBA" id="ARBA00023125"/>
    </source>
</evidence>
<dbReference type="SUPFAM" id="SSF48008">
    <property type="entry name" value="GntR ligand-binding domain-like"/>
    <property type="match status" value="1"/>
</dbReference>
<dbReference type="InterPro" id="IPR036390">
    <property type="entry name" value="WH_DNA-bd_sf"/>
</dbReference>
<sequence length="237" mass="27042">MFKQVKSKKVYQHVVEQIQVMVMNGELKNGDKLPTERDLAEQLGVSRTSIREALRSLEMVGLVESRQGEGNFIGGNIRSNFFEPLSVMFMLNQGDPRDILELRMVIEVEAAALAAKRVKNEGREEDVKELNAIMQKLREATSEEESSSADLQLHYKISEITGNYLIMMLLNTISTLMETFIESARGMILVDYTSREKLLNEHQNLVDSISEGDSRKAVKFMRAHLETVNKTMEERQK</sequence>
<dbReference type="SUPFAM" id="SSF46785">
    <property type="entry name" value="Winged helix' DNA-binding domain"/>
    <property type="match status" value="1"/>
</dbReference>
<dbReference type="Gene3D" id="1.10.10.10">
    <property type="entry name" value="Winged helix-like DNA-binding domain superfamily/Winged helix DNA-binding domain"/>
    <property type="match status" value="1"/>
</dbReference>
<accession>A0A1M6GEG9</accession>
<keyword evidence="1" id="KW-0805">Transcription regulation</keyword>
<dbReference type="Gene3D" id="1.20.120.530">
    <property type="entry name" value="GntR ligand-binding domain-like"/>
    <property type="match status" value="1"/>
</dbReference>
<dbReference type="SMART" id="SM00895">
    <property type="entry name" value="FCD"/>
    <property type="match status" value="1"/>
</dbReference>
<feature type="domain" description="HTH gntR-type" evidence="4">
    <location>
        <begin position="8"/>
        <end position="76"/>
    </location>
</feature>
<dbReference type="PRINTS" id="PR00035">
    <property type="entry name" value="HTHGNTR"/>
</dbReference>
<evidence type="ECO:0000256" key="1">
    <source>
        <dbReference type="ARBA" id="ARBA00023015"/>
    </source>
</evidence>
<keyword evidence="2" id="KW-0238">DNA-binding</keyword>
<dbReference type="AlphaFoldDB" id="A0A1M6GEG9"/>
<dbReference type="Pfam" id="PF07729">
    <property type="entry name" value="FCD"/>
    <property type="match status" value="1"/>
</dbReference>
<gene>
    <name evidence="5" type="ORF">SAMN02745751_01719</name>
</gene>
<dbReference type="EMBL" id="FQZL01000010">
    <property type="protein sequence ID" value="SHJ08319.1"/>
    <property type="molecule type" value="Genomic_DNA"/>
</dbReference>
<dbReference type="PANTHER" id="PTHR43537:SF43">
    <property type="entry name" value="GNTR-FAMILY TRANSCRIPTIONAL REGULATOR"/>
    <property type="match status" value="1"/>
</dbReference>
<dbReference type="RefSeq" id="WP_073049174.1">
    <property type="nucleotide sequence ID" value="NZ_FQZL01000010.1"/>
</dbReference>
<dbReference type="GO" id="GO:0003700">
    <property type="term" value="F:DNA-binding transcription factor activity"/>
    <property type="evidence" value="ECO:0007669"/>
    <property type="project" value="InterPro"/>
</dbReference>
<evidence type="ECO:0000256" key="3">
    <source>
        <dbReference type="ARBA" id="ARBA00023163"/>
    </source>
</evidence>
<organism evidence="5 6">
    <name type="scientific">Dethiosulfatibacter aminovorans DSM 17477</name>
    <dbReference type="NCBI Taxonomy" id="1121476"/>
    <lineage>
        <taxon>Bacteria</taxon>
        <taxon>Bacillati</taxon>
        <taxon>Bacillota</taxon>
        <taxon>Tissierellia</taxon>
        <taxon>Dethiosulfatibacter</taxon>
    </lineage>
</organism>
<dbReference type="CDD" id="cd07377">
    <property type="entry name" value="WHTH_GntR"/>
    <property type="match status" value="1"/>
</dbReference>
<dbReference type="PROSITE" id="PS50949">
    <property type="entry name" value="HTH_GNTR"/>
    <property type="match status" value="1"/>
</dbReference>
<reference evidence="5 6" key="1">
    <citation type="submission" date="2016-11" db="EMBL/GenBank/DDBJ databases">
        <authorList>
            <person name="Jaros S."/>
            <person name="Januszkiewicz K."/>
            <person name="Wedrychowicz H."/>
        </authorList>
    </citation>
    <scope>NUCLEOTIDE SEQUENCE [LARGE SCALE GENOMIC DNA]</scope>
    <source>
        <strain evidence="5 6">DSM 17477</strain>
    </source>
</reference>
<dbReference type="Proteomes" id="UP000184052">
    <property type="component" value="Unassembled WGS sequence"/>
</dbReference>
<protein>
    <submittedName>
        <fullName evidence="5">Transcriptional regulator, GntR family</fullName>
    </submittedName>
</protein>
<dbReference type="GO" id="GO:0003677">
    <property type="term" value="F:DNA binding"/>
    <property type="evidence" value="ECO:0007669"/>
    <property type="project" value="UniProtKB-KW"/>
</dbReference>
<dbReference type="OrthoDB" id="9799482at2"/>
<dbReference type="InterPro" id="IPR008920">
    <property type="entry name" value="TF_FadR/GntR_C"/>
</dbReference>
<dbReference type="InterPro" id="IPR000524">
    <property type="entry name" value="Tscrpt_reg_HTH_GntR"/>
</dbReference>
<dbReference type="PANTHER" id="PTHR43537">
    <property type="entry name" value="TRANSCRIPTIONAL REGULATOR, GNTR FAMILY"/>
    <property type="match status" value="1"/>
</dbReference>
<name>A0A1M6GEG9_9FIRM</name>
<evidence type="ECO:0000313" key="5">
    <source>
        <dbReference type="EMBL" id="SHJ08319.1"/>
    </source>
</evidence>
<proteinExistence type="predicted"/>
<evidence type="ECO:0000313" key="6">
    <source>
        <dbReference type="Proteomes" id="UP000184052"/>
    </source>
</evidence>
<dbReference type="Pfam" id="PF00392">
    <property type="entry name" value="GntR"/>
    <property type="match status" value="1"/>
</dbReference>
<keyword evidence="3" id="KW-0804">Transcription</keyword>
<keyword evidence="6" id="KW-1185">Reference proteome</keyword>
<dbReference type="SMART" id="SM00345">
    <property type="entry name" value="HTH_GNTR"/>
    <property type="match status" value="1"/>
</dbReference>
<dbReference type="InterPro" id="IPR011711">
    <property type="entry name" value="GntR_C"/>
</dbReference>
<dbReference type="STRING" id="1121476.SAMN02745751_01719"/>
<evidence type="ECO:0000259" key="4">
    <source>
        <dbReference type="PROSITE" id="PS50949"/>
    </source>
</evidence>